<keyword evidence="3" id="KW-1185">Reference proteome</keyword>
<dbReference type="RefSeq" id="WP_150904549.1">
    <property type="nucleotide sequence ID" value="NZ_VTWT01000007.1"/>
</dbReference>
<protein>
    <submittedName>
        <fullName evidence="2">Uncharacterized protein</fullName>
    </submittedName>
</protein>
<feature type="transmembrane region" description="Helical" evidence="1">
    <location>
        <begin position="94"/>
        <end position="116"/>
    </location>
</feature>
<evidence type="ECO:0000313" key="2">
    <source>
        <dbReference type="EMBL" id="KAA9331940.1"/>
    </source>
</evidence>
<accession>A0A5N1IVC8</accession>
<reference evidence="2 3" key="1">
    <citation type="submission" date="2019-09" db="EMBL/GenBank/DDBJ databases">
        <title>Genome sequence of Adhaeribacter sp. M2.</title>
        <authorList>
            <person name="Srinivasan S."/>
        </authorList>
    </citation>
    <scope>NUCLEOTIDE SEQUENCE [LARGE SCALE GENOMIC DNA]</scope>
    <source>
        <strain evidence="2 3">M2</strain>
    </source>
</reference>
<proteinExistence type="predicted"/>
<feature type="transmembrane region" description="Helical" evidence="1">
    <location>
        <begin position="33"/>
        <end position="52"/>
    </location>
</feature>
<gene>
    <name evidence="2" type="ORF">F0P94_14175</name>
</gene>
<dbReference type="AlphaFoldDB" id="A0A5N1IVC8"/>
<name>A0A5N1IVC8_9BACT</name>
<dbReference type="EMBL" id="VTWT01000007">
    <property type="protein sequence ID" value="KAA9331940.1"/>
    <property type="molecule type" value="Genomic_DNA"/>
</dbReference>
<organism evidence="2 3">
    <name type="scientific">Adhaeribacter soli</name>
    <dbReference type="NCBI Taxonomy" id="2607655"/>
    <lineage>
        <taxon>Bacteria</taxon>
        <taxon>Pseudomonadati</taxon>
        <taxon>Bacteroidota</taxon>
        <taxon>Cytophagia</taxon>
        <taxon>Cytophagales</taxon>
        <taxon>Hymenobacteraceae</taxon>
        <taxon>Adhaeribacter</taxon>
    </lineage>
</organism>
<comment type="caution">
    <text evidence="2">The sequence shown here is derived from an EMBL/GenBank/DDBJ whole genome shotgun (WGS) entry which is preliminary data.</text>
</comment>
<keyword evidence="1" id="KW-0472">Membrane</keyword>
<feature type="transmembrane region" description="Helical" evidence="1">
    <location>
        <begin position="7"/>
        <end position="27"/>
    </location>
</feature>
<evidence type="ECO:0000313" key="3">
    <source>
        <dbReference type="Proteomes" id="UP000326570"/>
    </source>
</evidence>
<dbReference type="Proteomes" id="UP000326570">
    <property type="component" value="Unassembled WGS sequence"/>
</dbReference>
<keyword evidence="1" id="KW-1133">Transmembrane helix</keyword>
<sequence>MSFTRKLLIITAVISLLIGLLIYTTGFKVVHPFIWYMLLFFVFVTAFTFFITKKGYEEDEGNFQLYYFGSMAFRVIMCLAVVFLYVIFVDERHLQFAFNFFALYFIFTGFEIYCILTNLRPISKKQL</sequence>
<keyword evidence="1" id="KW-0812">Transmembrane</keyword>
<feature type="transmembrane region" description="Helical" evidence="1">
    <location>
        <begin position="64"/>
        <end position="88"/>
    </location>
</feature>
<evidence type="ECO:0000256" key="1">
    <source>
        <dbReference type="SAM" id="Phobius"/>
    </source>
</evidence>